<dbReference type="PROSITE" id="PS00560">
    <property type="entry name" value="CARBOXYPEPT_SER_HIS"/>
    <property type="match status" value="1"/>
</dbReference>
<evidence type="ECO:0000256" key="4">
    <source>
        <dbReference type="ARBA" id="ARBA00022801"/>
    </source>
</evidence>
<dbReference type="Pfam" id="PF00450">
    <property type="entry name" value="Peptidase_S10"/>
    <property type="match status" value="2"/>
</dbReference>
<protein>
    <submittedName>
        <fullName evidence="6">Serine carboxypeptidase-like 7</fullName>
    </submittedName>
</protein>
<keyword evidence="2" id="KW-0121">Carboxypeptidase</keyword>
<organism evidence="6 7">
    <name type="scientific">Forsythia ovata</name>
    <dbReference type="NCBI Taxonomy" id="205694"/>
    <lineage>
        <taxon>Eukaryota</taxon>
        <taxon>Viridiplantae</taxon>
        <taxon>Streptophyta</taxon>
        <taxon>Embryophyta</taxon>
        <taxon>Tracheophyta</taxon>
        <taxon>Spermatophyta</taxon>
        <taxon>Magnoliopsida</taxon>
        <taxon>eudicotyledons</taxon>
        <taxon>Gunneridae</taxon>
        <taxon>Pentapetalae</taxon>
        <taxon>asterids</taxon>
        <taxon>lamiids</taxon>
        <taxon>Lamiales</taxon>
        <taxon>Oleaceae</taxon>
        <taxon>Forsythieae</taxon>
        <taxon>Forsythia</taxon>
    </lineage>
</organism>
<dbReference type="PANTHER" id="PTHR11802:SF224">
    <property type="entry name" value="SERINE CARBOXYPEPTIDASE-LIKE 7 ISOFORM X1"/>
    <property type="match status" value="1"/>
</dbReference>
<dbReference type="PANTHER" id="PTHR11802">
    <property type="entry name" value="SERINE PROTEASE FAMILY S10 SERINE CARBOXYPEPTIDASE"/>
    <property type="match status" value="1"/>
</dbReference>
<evidence type="ECO:0000256" key="1">
    <source>
        <dbReference type="ARBA" id="ARBA00009431"/>
    </source>
</evidence>
<reference evidence="7" key="1">
    <citation type="submission" date="2024-07" db="EMBL/GenBank/DDBJ databases">
        <title>Two chromosome-level genome assemblies of Korean endemic species Abeliophyllum distichum and Forsythia ovata (Oleaceae).</title>
        <authorList>
            <person name="Jang H."/>
        </authorList>
    </citation>
    <scope>NUCLEOTIDE SEQUENCE [LARGE SCALE GENOMIC DNA]</scope>
</reference>
<sequence>MSLQGYIIGNGLSDQNIDYNERIPYAHRMALISDEYFESAKISCKGKYYNPDPKNLQCLSALRPIQECINNINREHILEPKCKSVAPKLDDLGWDHTLLEDDSVDHHLLPSEKDRLWCRNKNYPPSIVWANDPTVQEALHIRKGTITNGDHDMVIPYMGTLKWIRSLNLTIDDDWRPWNVNGQIAGYTMKYKKNDFYLTFVTVKGAGHTAPEYNPEQCLVMLDRWLSLYPL</sequence>
<keyword evidence="3" id="KW-0645">Protease</keyword>
<dbReference type="InterPro" id="IPR033124">
    <property type="entry name" value="Ser_caboxypep_his_AS"/>
</dbReference>
<dbReference type="EMBL" id="JBFOLJ010000014">
    <property type="protein sequence ID" value="KAL2477384.1"/>
    <property type="molecule type" value="Genomic_DNA"/>
</dbReference>
<evidence type="ECO:0000256" key="5">
    <source>
        <dbReference type="ARBA" id="ARBA00023180"/>
    </source>
</evidence>
<keyword evidence="7" id="KW-1185">Reference proteome</keyword>
<comment type="caution">
    <text evidence="6">The sequence shown here is derived from an EMBL/GenBank/DDBJ whole genome shotgun (WGS) entry which is preliminary data.</text>
</comment>
<evidence type="ECO:0000256" key="2">
    <source>
        <dbReference type="ARBA" id="ARBA00022645"/>
    </source>
</evidence>
<evidence type="ECO:0000256" key="3">
    <source>
        <dbReference type="ARBA" id="ARBA00022670"/>
    </source>
</evidence>
<accession>A0ABD1QR02</accession>
<dbReference type="InterPro" id="IPR001563">
    <property type="entry name" value="Peptidase_S10"/>
</dbReference>
<gene>
    <name evidence="6" type="ORF">Fot_46398</name>
</gene>
<dbReference type="InterPro" id="IPR029058">
    <property type="entry name" value="AB_hydrolase_fold"/>
</dbReference>
<dbReference type="Gene3D" id="3.40.50.11320">
    <property type="match status" value="1"/>
</dbReference>
<dbReference type="GO" id="GO:0004180">
    <property type="term" value="F:carboxypeptidase activity"/>
    <property type="evidence" value="ECO:0007669"/>
    <property type="project" value="UniProtKB-KW"/>
</dbReference>
<evidence type="ECO:0000313" key="7">
    <source>
        <dbReference type="Proteomes" id="UP001604277"/>
    </source>
</evidence>
<name>A0ABD1QR02_9LAMI</name>
<keyword evidence="4" id="KW-0378">Hydrolase</keyword>
<dbReference type="AlphaFoldDB" id="A0ABD1QR02"/>
<dbReference type="SUPFAM" id="SSF53474">
    <property type="entry name" value="alpha/beta-Hydrolases"/>
    <property type="match status" value="1"/>
</dbReference>
<proteinExistence type="inferred from homology"/>
<dbReference type="GO" id="GO:0006508">
    <property type="term" value="P:proteolysis"/>
    <property type="evidence" value="ECO:0007669"/>
    <property type="project" value="UniProtKB-KW"/>
</dbReference>
<dbReference type="Proteomes" id="UP001604277">
    <property type="component" value="Unassembled WGS sequence"/>
</dbReference>
<comment type="similarity">
    <text evidence="1">Belongs to the peptidase S10 family.</text>
</comment>
<dbReference type="Gene3D" id="3.40.50.1820">
    <property type="entry name" value="alpha/beta hydrolase"/>
    <property type="match status" value="1"/>
</dbReference>
<keyword evidence="5" id="KW-0325">Glycoprotein</keyword>
<evidence type="ECO:0000313" key="6">
    <source>
        <dbReference type="EMBL" id="KAL2477384.1"/>
    </source>
</evidence>